<dbReference type="Pfam" id="PF14129">
    <property type="entry name" value="DUF4296"/>
    <property type="match status" value="1"/>
</dbReference>
<organism evidence="2 3">
    <name type="scientific">Algibacter miyuki</name>
    <dbReference type="NCBI Taxonomy" id="1306933"/>
    <lineage>
        <taxon>Bacteria</taxon>
        <taxon>Pseudomonadati</taxon>
        <taxon>Bacteroidota</taxon>
        <taxon>Flavobacteriia</taxon>
        <taxon>Flavobacteriales</taxon>
        <taxon>Flavobacteriaceae</taxon>
        <taxon>Algibacter</taxon>
    </lineage>
</organism>
<dbReference type="RefSeq" id="WP_290269868.1">
    <property type="nucleotide sequence ID" value="NZ_JAUFQP010000007.1"/>
</dbReference>
<dbReference type="Proteomes" id="UP001589590">
    <property type="component" value="Unassembled WGS sequence"/>
</dbReference>
<comment type="caution">
    <text evidence="2">The sequence shown here is derived from an EMBL/GenBank/DDBJ whole genome shotgun (WGS) entry which is preliminary data.</text>
</comment>
<gene>
    <name evidence="2" type="ORF">ACFFU1_03390</name>
</gene>
<sequence length="223" mass="25458">MILKQVLPYLSIMLLVTGCFQFSEPEKPTNLISKENMVKILIDAKILGSANMANKRIMEEHGVQLGSYVFEKHNIDSLQFAQSNEYYAFHIEEYEEIYEKVKDSLDGLKVFYTAIKDKEIAKAKALRAKDSIEIVTKLKDSISNLKLHDSIKTRLKEELGSDPILIKKIGKNIEAFIEKKELEALEDIEALEAIEAEDLRRMSREEAPKLLKPISDKGARSLK</sequence>
<evidence type="ECO:0000313" key="3">
    <source>
        <dbReference type="Proteomes" id="UP001589590"/>
    </source>
</evidence>
<dbReference type="InterPro" id="IPR025381">
    <property type="entry name" value="DUF4296"/>
</dbReference>
<reference evidence="2 3" key="1">
    <citation type="submission" date="2024-09" db="EMBL/GenBank/DDBJ databases">
        <authorList>
            <person name="Sun Q."/>
            <person name="Mori K."/>
        </authorList>
    </citation>
    <scope>NUCLEOTIDE SEQUENCE [LARGE SCALE GENOMIC DNA]</scope>
    <source>
        <strain evidence="2 3">CECT 8300</strain>
    </source>
</reference>
<proteinExistence type="predicted"/>
<dbReference type="PROSITE" id="PS51257">
    <property type="entry name" value="PROKAR_LIPOPROTEIN"/>
    <property type="match status" value="1"/>
</dbReference>
<accession>A0ABV5GXK2</accession>
<evidence type="ECO:0000259" key="1">
    <source>
        <dbReference type="Pfam" id="PF14129"/>
    </source>
</evidence>
<keyword evidence="3" id="KW-1185">Reference proteome</keyword>
<feature type="domain" description="DUF4296" evidence="1">
    <location>
        <begin position="28"/>
        <end position="106"/>
    </location>
</feature>
<protein>
    <submittedName>
        <fullName evidence="2">DUF4296 domain-containing protein</fullName>
    </submittedName>
</protein>
<dbReference type="EMBL" id="JBHMFA010000001">
    <property type="protein sequence ID" value="MFB9103931.1"/>
    <property type="molecule type" value="Genomic_DNA"/>
</dbReference>
<evidence type="ECO:0000313" key="2">
    <source>
        <dbReference type="EMBL" id="MFB9103931.1"/>
    </source>
</evidence>
<name>A0ABV5GXK2_9FLAO</name>